<keyword evidence="2" id="KW-1185">Reference proteome</keyword>
<sequence>MVPEPGWQAIERDVIAAVRTTPRGGWPLDVVDPEPGGARGVLRVSDLALTNLLSRALRGGLDYKVTDIRAQSRDGALLDVSIDLSCRYLADAQGAALRVRERCAAVVADVIGDVADATITVTVTDVHR</sequence>
<evidence type="ECO:0008006" key="3">
    <source>
        <dbReference type="Google" id="ProtNLM"/>
    </source>
</evidence>
<protein>
    <recommendedName>
        <fullName evidence="3">Asp23/Gls24 family envelope stress response protein</fullName>
    </recommendedName>
</protein>
<accession>A0ABT1M1J1</accession>
<comment type="caution">
    <text evidence="1">The sequence shown here is derived from an EMBL/GenBank/DDBJ whole genome shotgun (WGS) entry which is preliminary data.</text>
</comment>
<dbReference type="RefSeq" id="WP_255058791.1">
    <property type="nucleotide sequence ID" value="NZ_JANDBD010000002.1"/>
</dbReference>
<evidence type="ECO:0000313" key="1">
    <source>
        <dbReference type="EMBL" id="MCP9271722.1"/>
    </source>
</evidence>
<reference evidence="1 2" key="1">
    <citation type="submission" date="2022-06" db="EMBL/GenBank/DDBJ databases">
        <title>Mycolicibacterium sp. CAU 1645 isolated from seawater.</title>
        <authorList>
            <person name="Kim W."/>
        </authorList>
    </citation>
    <scope>NUCLEOTIDE SEQUENCE [LARGE SCALE GENOMIC DNA]</scope>
    <source>
        <strain evidence="1 2">CAU 1645</strain>
    </source>
</reference>
<dbReference type="EMBL" id="JANDBD010000002">
    <property type="protein sequence ID" value="MCP9271722.1"/>
    <property type="molecule type" value="Genomic_DNA"/>
</dbReference>
<gene>
    <name evidence="1" type="ORF">NM203_05950</name>
</gene>
<evidence type="ECO:0000313" key="2">
    <source>
        <dbReference type="Proteomes" id="UP001651690"/>
    </source>
</evidence>
<organism evidence="1 2">
    <name type="scientific">Mycolicibacterium arenosum</name>
    <dbReference type="NCBI Taxonomy" id="2952157"/>
    <lineage>
        <taxon>Bacteria</taxon>
        <taxon>Bacillati</taxon>
        <taxon>Actinomycetota</taxon>
        <taxon>Actinomycetes</taxon>
        <taxon>Mycobacteriales</taxon>
        <taxon>Mycobacteriaceae</taxon>
        <taxon>Mycolicibacterium</taxon>
    </lineage>
</organism>
<dbReference type="Proteomes" id="UP001651690">
    <property type="component" value="Unassembled WGS sequence"/>
</dbReference>
<name>A0ABT1M1J1_9MYCO</name>
<proteinExistence type="predicted"/>